<feature type="chain" id="PRO_5040425417" description="FAS1 domain-containing protein" evidence="2">
    <location>
        <begin position="21"/>
        <end position="235"/>
    </location>
</feature>
<comment type="caution">
    <text evidence="4">The sequence shown here is derived from an EMBL/GenBank/DDBJ whole genome shotgun (WGS) entry which is preliminary data.</text>
</comment>
<evidence type="ECO:0000256" key="2">
    <source>
        <dbReference type="SAM" id="SignalP"/>
    </source>
</evidence>
<comment type="similarity">
    <text evidence="1">Belongs to the fasciclin-like AGP family.</text>
</comment>
<dbReference type="Proteomes" id="UP001141806">
    <property type="component" value="Unassembled WGS sequence"/>
</dbReference>
<evidence type="ECO:0000313" key="5">
    <source>
        <dbReference type="Proteomes" id="UP001141806"/>
    </source>
</evidence>
<dbReference type="InterPro" id="IPR052806">
    <property type="entry name" value="Fasciclin-like_AGP"/>
</dbReference>
<dbReference type="OrthoDB" id="2015130at2759"/>
<organism evidence="4 5">
    <name type="scientific">Protea cynaroides</name>
    <dbReference type="NCBI Taxonomy" id="273540"/>
    <lineage>
        <taxon>Eukaryota</taxon>
        <taxon>Viridiplantae</taxon>
        <taxon>Streptophyta</taxon>
        <taxon>Embryophyta</taxon>
        <taxon>Tracheophyta</taxon>
        <taxon>Spermatophyta</taxon>
        <taxon>Magnoliopsida</taxon>
        <taxon>Proteales</taxon>
        <taxon>Proteaceae</taxon>
        <taxon>Protea</taxon>
    </lineage>
</organism>
<dbReference type="Gene3D" id="2.30.180.10">
    <property type="entry name" value="FAS1 domain"/>
    <property type="match status" value="1"/>
</dbReference>
<dbReference type="FunFam" id="2.30.180.10:FF:000046">
    <property type="entry name" value="Fasciclin-like arabinogalactan family protein"/>
    <property type="match status" value="1"/>
</dbReference>
<dbReference type="SMART" id="SM00554">
    <property type="entry name" value="FAS1"/>
    <property type="match status" value="1"/>
</dbReference>
<name>A0A9Q0H5N5_9MAGN</name>
<dbReference type="Pfam" id="PF02469">
    <property type="entry name" value="Fasciclin"/>
    <property type="match status" value="1"/>
</dbReference>
<reference evidence="4" key="1">
    <citation type="journal article" date="2023" name="Plant J.">
        <title>The genome of the king protea, Protea cynaroides.</title>
        <authorList>
            <person name="Chang J."/>
            <person name="Duong T.A."/>
            <person name="Schoeman C."/>
            <person name="Ma X."/>
            <person name="Roodt D."/>
            <person name="Barker N."/>
            <person name="Li Z."/>
            <person name="Van de Peer Y."/>
            <person name="Mizrachi E."/>
        </authorList>
    </citation>
    <scope>NUCLEOTIDE SEQUENCE</scope>
    <source>
        <tissue evidence="4">Young leaves</tissue>
    </source>
</reference>
<gene>
    <name evidence="4" type="ORF">NE237_025696</name>
</gene>
<dbReference type="PROSITE" id="PS50213">
    <property type="entry name" value="FAS1"/>
    <property type="match status" value="1"/>
</dbReference>
<protein>
    <recommendedName>
        <fullName evidence="3">FAS1 domain-containing protein</fullName>
    </recommendedName>
</protein>
<dbReference type="InterPro" id="IPR000782">
    <property type="entry name" value="FAS1_domain"/>
</dbReference>
<evidence type="ECO:0000313" key="4">
    <source>
        <dbReference type="EMBL" id="KAJ4958585.1"/>
    </source>
</evidence>
<keyword evidence="2" id="KW-0732">Signal</keyword>
<feature type="domain" description="FAS1" evidence="3">
    <location>
        <begin position="39"/>
        <end position="166"/>
    </location>
</feature>
<dbReference type="AlphaFoldDB" id="A0A9Q0H5N5"/>
<sequence length="235" mass="25634">MDNDPYLLFLLISTLVLVSATPTATPPFPPDMPSTAEQLHNIIETLIGGSDFRNWGGVLSASDPSTFPITATLFIPSDSAIDRISTSLAYHFDPSIIFYHIVPQELIFSDLRKFPIGSRLPTLLSDNSILVTNNANSNFTIDDCLITHPDLIINGAFSVHGIGSVLNCTIYGAEPHYQSSDLPRGFFPPLSPAGEIVHHHSDAPCSCAEFPIILSVGFAIFAFKIHWNPLRSLMV</sequence>
<keyword evidence="5" id="KW-1185">Reference proteome</keyword>
<dbReference type="InterPro" id="IPR036378">
    <property type="entry name" value="FAS1_dom_sf"/>
</dbReference>
<accession>A0A9Q0H5N5</accession>
<dbReference type="EMBL" id="JAMYWD010000010">
    <property type="protein sequence ID" value="KAJ4958585.1"/>
    <property type="molecule type" value="Genomic_DNA"/>
</dbReference>
<evidence type="ECO:0000259" key="3">
    <source>
        <dbReference type="PROSITE" id="PS50213"/>
    </source>
</evidence>
<proteinExistence type="inferred from homology"/>
<dbReference type="PANTHER" id="PTHR33985">
    <property type="entry name" value="OS02G0491300 PROTEIN-RELATED"/>
    <property type="match status" value="1"/>
</dbReference>
<dbReference type="SUPFAM" id="SSF82153">
    <property type="entry name" value="FAS1 domain"/>
    <property type="match status" value="1"/>
</dbReference>
<feature type="signal peptide" evidence="2">
    <location>
        <begin position="1"/>
        <end position="20"/>
    </location>
</feature>
<dbReference type="PANTHER" id="PTHR33985:SF5">
    <property type="entry name" value="FASCICLIN-LIKE ARABINOGALACTAN FAMILY PROTEIN"/>
    <property type="match status" value="1"/>
</dbReference>
<evidence type="ECO:0000256" key="1">
    <source>
        <dbReference type="ARBA" id="ARBA00007843"/>
    </source>
</evidence>